<comment type="caution">
    <text evidence="2">The sequence shown here is derived from an EMBL/GenBank/DDBJ whole genome shotgun (WGS) entry which is preliminary data.</text>
</comment>
<accession>A0ABP9MX97</accession>
<keyword evidence="3" id="KW-1185">Reference proteome</keyword>
<keyword evidence="1" id="KW-1133">Transmembrane helix</keyword>
<dbReference type="Proteomes" id="UP001500631">
    <property type="component" value="Unassembled WGS sequence"/>
</dbReference>
<keyword evidence="1" id="KW-0812">Transmembrane</keyword>
<feature type="transmembrane region" description="Helical" evidence="1">
    <location>
        <begin position="105"/>
        <end position="127"/>
    </location>
</feature>
<gene>
    <name evidence="2" type="ORF">GCM10023338_19440</name>
</gene>
<reference evidence="3" key="1">
    <citation type="journal article" date="2019" name="Int. J. Syst. Evol. Microbiol.">
        <title>The Global Catalogue of Microorganisms (GCM) 10K type strain sequencing project: providing services to taxonomists for standard genome sequencing and annotation.</title>
        <authorList>
            <consortium name="The Broad Institute Genomics Platform"/>
            <consortium name="The Broad Institute Genome Sequencing Center for Infectious Disease"/>
            <person name="Wu L."/>
            <person name="Ma J."/>
        </authorList>
    </citation>
    <scope>NUCLEOTIDE SEQUENCE [LARGE SCALE GENOMIC DNA]</scope>
    <source>
        <strain evidence="3">JCM 18424</strain>
    </source>
</reference>
<feature type="transmembrane region" description="Helical" evidence="1">
    <location>
        <begin position="21"/>
        <end position="42"/>
    </location>
</feature>
<keyword evidence="1" id="KW-0472">Membrane</keyword>
<feature type="transmembrane region" description="Helical" evidence="1">
    <location>
        <begin position="133"/>
        <end position="158"/>
    </location>
</feature>
<feature type="transmembrane region" description="Helical" evidence="1">
    <location>
        <begin position="71"/>
        <end position="93"/>
    </location>
</feature>
<evidence type="ECO:0000313" key="2">
    <source>
        <dbReference type="EMBL" id="GAA5102360.1"/>
    </source>
</evidence>
<sequence>MSDYLTSPQKIHSSIINALKTIAILTIPAAGLFLFNTAIYTYKIAYFNTFHLPFIPLESSLWLDVVQNKTLVILLITLLFFAIGFIVGGIFMFRHSIEKISAQEFSWPVFIATFTLLSPFIFSLPGLTVSTQALIILLYAFFIPFVFTKHFHNGLHYFSKILPRKFFLAKKEKAVLHDISFIILGITYLFIIFILFILLMEFVAGKLGEYHAKEKEKIMLSGAYLTMPEHIRIGTDSIYLEGCDYKKCVGYQPIQKGEDTIIQPRFFTVQEINFLNPEILQQ</sequence>
<protein>
    <submittedName>
        <fullName evidence="2">Uncharacterized protein</fullName>
    </submittedName>
</protein>
<feature type="transmembrane region" description="Helical" evidence="1">
    <location>
        <begin position="179"/>
        <end position="200"/>
    </location>
</feature>
<dbReference type="EMBL" id="BAABKE010000007">
    <property type="protein sequence ID" value="GAA5102360.1"/>
    <property type="molecule type" value="Genomic_DNA"/>
</dbReference>
<organism evidence="2 3">
    <name type="scientific">Wohlfahrtiimonas larvae</name>
    <dbReference type="NCBI Taxonomy" id="1157986"/>
    <lineage>
        <taxon>Bacteria</taxon>
        <taxon>Pseudomonadati</taxon>
        <taxon>Pseudomonadota</taxon>
        <taxon>Gammaproteobacteria</taxon>
        <taxon>Cardiobacteriales</taxon>
        <taxon>Ignatzschineriaceae</taxon>
        <taxon>Wohlfahrtiimonas</taxon>
    </lineage>
</organism>
<proteinExistence type="predicted"/>
<dbReference type="RefSeq" id="WP_077926500.1">
    <property type="nucleotide sequence ID" value="NZ_BAABKE010000007.1"/>
</dbReference>
<name>A0ABP9MX97_9GAMM</name>
<evidence type="ECO:0000256" key="1">
    <source>
        <dbReference type="SAM" id="Phobius"/>
    </source>
</evidence>
<evidence type="ECO:0000313" key="3">
    <source>
        <dbReference type="Proteomes" id="UP001500631"/>
    </source>
</evidence>